<feature type="chain" id="PRO_5007630008" evidence="2">
    <location>
        <begin position="22"/>
        <end position="679"/>
    </location>
</feature>
<protein>
    <submittedName>
        <fullName evidence="3">Uncharacterized protein</fullName>
    </submittedName>
</protein>
<sequence length="679" mass="78056">MFTHLLIWIFQFCLLIQITYSFRTPKHDALFHYKSHASVSLTNPTSHTTSYGIYVAGKTITIEIPTSVVNVSDILKWKVVNLKKDRLMFVHQNKPYILINRTIIREMEYSGELSGYIIAFGDDEALHVPTIFNPNLTGPVPEWNYIELFHFDAQSEKVSVRRSLPWLEDDWKFIIEWNMTDYIHFDDKLYLLIKRSISKANSSSVTQEISIIRLCLGKGRELISSAVEIHFTRPEFNTHQIIDLIFVFLFKPLYSNTNRYQVHTITLEPSDNTKYNVYYIEHFVSLFEETSNDCASGSGNINLLRHHLRSEVGKCKKTSYKSCSTNENIVPSRDVSLVVTGEESSHLDSVYNFHVHYKIQFVALPYPYNTASISMHVKPFTTTDICEYYDPYGAPPRCMLINFNWITSVVSEFNEADFHTNKLPYGAVYVTKETNKVLFIPIEVCSRLKTCTQCIMYGLYSGCIWFTSICVHDNQPKNKATLTVDHCFKIMSISPLILNSSSPTILTIALDKPLIKASQEYLVIQAGDNHCNDILIYGSFINCSMDLTKSGEFNIDLSLQSDNYADTLIISAVSKDKIRIIASDSDYTLIIILVLFLWLIINSFLLIFYYKIKNKKKSNKEHLNRPKKFSRPRKVKRFVGTHSDAKFIKFFHPKTKSKLSSISRVSAPIVSSTMDKLTT</sequence>
<keyword evidence="2" id="KW-0732">Signal</keyword>
<dbReference type="AlphaFoldDB" id="A0A158P4V6"/>
<keyword evidence="1" id="KW-1133">Transmembrane helix</keyword>
<reference evidence="3" key="2">
    <citation type="submission" date="2016-04" db="UniProtKB">
        <authorList>
            <consortium name="EnsemblMetazoa"/>
        </authorList>
    </citation>
    <scope>IDENTIFICATION</scope>
</reference>
<reference evidence="4" key="1">
    <citation type="submission" date="2011-08" db="EMBL/GenBank/DDBJ databases">
        <authorList>
            <person name="Rombauts S."/>
        </authorList>
    </citation>
    <scope>NUCLEOTIDE SEQUENCE</scope>
    <source>
        <strain evidence="4">London</strain>
    </source>
</reference>
<evidence type="ECO:0000313" key="3">
    <source>
        <dbReference type="EnsemblMetazoa" id="tetur09g07120.1"/>
    </source>
</evidence>
<dbReference type="EMBL" id="CAEY01002017">
    <property type="status" value="NOT_ANNOTATED_CDS"/>
    <property type="molecule type" value="Genomic_DNA"/>
</dbReference>
<evidence type="ECO:0000313" key="4">
    <source>
        <dbReference type="Proteomes" id="UP000015104"/>
    </source>
</evidence>
<name>A0A158P4V6_TETUR</name>
<evidence type="ECO:0000256" key="2">
    <source>
        <dbReference type="SAM" id="SignalP"/>
    </source>
</evidence>
<proteinExistence type="predicted"/>
<feature type="transmembrane region" description="Helical" evidence="1">
    <location>
        <begin position="587"/>
        <end position="610"/>
    </location>
</feature>
<dbReference type="Proteomes" id="UP000015104">
    <property type="component" value="Unassembled WGS sequence"/>
</dbReference>
<accession>A0A158P4V6</accession>
<organism evidence="3 4">
    <name type="scientific">Tetranychus urticae</name>
    <name type="common">Two-spotted spider mite</name>
    <dbReference type="NCBI Taxonomy" id="32264"/>
    <lineage>
        <taxon>Eukaryota</taxon>
        <taxon>Metazoa</taxon>
        <taxon>Ecdysozoa</taxon>
        <taxon>Arthropoda</taxon>
        <taxon>Chelicerata</taxon>
        <taxon>Arachnida</taxon>
        <taxon>Acari</taxon>
        <taxon>Acariformes</taxon>
        <taxon>Trombidiformes</taxon>
        <taxon>Prostigmata</taxon>
        <taxon>Eleutherengona</taxon>
        <taxon>Raphignathae</taxon>
        <taxon>Tetranychoidea</taxon>
        <taxon>Tetranychidae</taxon>
        <taxon>Tetranychus</taxon>
    </lineage>
</organism>
<evidence type="ECO:0000256" key="1">
    <source>
        <dbReference type="SAM" id="Phobius"/>
    </source>
</evidence>
<keyword evidence="1" id="KW-0472">Membrane</keyword>
<dbReference type="EnsemblMetazoa" id="tetur09g07120.1">
    <property type="protein sequence ID" value="tetur09g07120.1"/>
    <property type="gene ID" value="tetur09g07120"/>
</dbReference>
<keyword evidence="1" id="KW-0812">Transmembrane</keyword>
<keyword evidence="4" id="KW-1185">Reference proteome</keyword>
<feature type="signal peptide" evidence="2">
    <location>
        <begin position="1"/>
        <end position="21"/>
    </location>
</feature>